<dbReference type="InterPro" id="IPR055190">
    <property type="entry name" value="ATP-synt_VA_C"/>
</dbReference>
<evidence type="ECO:0000256" key="6">
    <source>
        <dbReference type="ARBA" id="ARBA00022967"/>
    </source>
</evidence>
<dbReference type="Gene3D" id="3.40.50.300">
    <property type="entry name" value="P-loop containing nucleotide triphosphate hydrolases"/>
    <property type="match status" value="1"/>
</dbReference>
<dbReference type="GO" id="GO:0046933">
    <property type="term" value="F:proton-transporting ATP synthase activity, rotational mechanism"/>
    <property type="evidence" value="ECO:0007669"/>
    <property type="project" value="TreeGrafter"/>
</dbReference>
<evidence type="ECO:0000256" key="2">
    <source>
        <dbReference type="ARBA" id="ARBA00008936"/>
    </source>
</evidence>
<keyword evidence="5" id="KW-0067">ATP-binding</keyword>
<organism evidence="13 14">
    <name type="scientific">Candidatus Andersenbacteria bacterium CG10_big_fil_rev_8_21_14_0_10_54_11</name>
    <dbReference type="NCBI Taxonomy" id="1974485"/>
    <lineage>
        <taxon>Bacteria</taxon>
        <taxon>Candidatus Anderseniibacteriota</taxon>
    </lineage>
</organism>
<keyword evidence="9" id="KW-0139">CF(1)</keyword>
<evidence type="ECO:0000256" key="10">
    <source>
        <dbReference type="ARBA" id="ARBA00023310"/>
    </source>
</evidence>
<evidence type="ECO:0000256" key="3">
    <source>
        <dbReference type="ARBA" id="ARBA00022448"/>
    </source>
</evidence>
<keyword evidence="4" id="KW-0547">Nucleotide-binding</keyword>
<dbReference type="Proteomes" id="UP000230731">
    <property type="component" value="Unassembled WGS sequence"/>
</dbReference>
<reference evidence="14" key="1">
    <citation type="submission" date="2017-09" db="EMBL/GenBank/DDBJ databases">
        <title>Depth-based differentiation of microbial function through sediment-hosted aquifers and enrichment of novel symbionts in the deep terrestrial subsurface.</title>
        <authorList>
            <person name="Probst A.J."/>
            <person name="Ladd B."/>
            <person name="Jarett J.K."/>
            <person name="Geller-Mcgrath D.E."/>
            <person name="Sieber C.M.K."/>
            <person name="Emerson J.B."/>
            <person name="Anantharaman K."/>
            <person name="Thomas B.C."/>
            <person name="Malmstrom R."/>
            <person name="Stieglmeier M."/>
            <person name="Klingl A."/>
            <person name="Woyke T."/>
            <person name="Ryan C.M."/>
            <person name="Banfield J.F."/>
        </authorList>
    </citation>
    <scope>NUCLEOTIDE SEQUENCE [LARGE SCALE GENOMIC DNA]</scope>
</reference>
<dbReference type="Gene3D" id="1.10.1140.10">
    <property type="entry name" value="Bovine Mitochondrial F1-atpase, Atp Synthase Beta Chain, Chain D, domain 3"/>
    <property type="match status" value="1"/>
</dbReference>
<proteinExistence type="inferred from homology"/>
<keyword evidence="6" id="KW-1278">Translocase</keyword>
<dbReference type="SUPFAM" id="SSF52540">
    <property type="entry name" value="P-loop containing nucleoside triphosphate hydrolases"/>
    <property type="match status" value="1"/>
</dbReference>
<dbReference type="PANTHER" id="PTHR15184">
    <property type="entry name" value="ATP SYNTHASE"/>
    <property type="match status" value="1"/>
</dbReference>
<name>A0A2M6WZA8_9BACT</name>
<dbReference type="SUPFAM" id="SSF47917">
    <property type="entry name" value="C-terminal domain of alpha and beta subunits of F1 ATP synthase"/>
    <property type="match status" value="1"/>
</dbReference>
<dbReference type="InterPro" id="IPR027417">
    <property type="entry name" value="P-loop_NTPase"/>
</dbReference>
<evidence type="ECO:0000256" key="4">
    <source>
        <dbReference type="ARBA" id="ARBA00022741"/>
    </source>
</evidence>
<dbReference type="InterPro" id="IPR024034">
    <property type="entry name" value="ATPase_F1/V1_b/a_C"/>
</dbReference>
<evidence type="ECO:0000256" key="7">
    <source>
        <dbReference type="ARBA" id="ARBA00023065"/>
    </source>
</evidence>
<evidence type="ECO:0000259" key="11">
    <source>
        <dbReference type="Pfam" id="PF00006"/>
    </source>
</evidence>
<comment type="similarity">
    <text evidence="2">Belongs to the ATPase alpha/beta chains family.</text>
</comment>
<dbReference type="PANTHER" id="PTHR15184:SF71">
    <property type="entry name" value="ATP SYNTHASE SUBUNIT BETA, MITOCHONDRIAL"/>
    <property type="match status" value="1"/>
</dbReference>
<evidence type="ECO:0000256" key="1">
    <source>
        <dbReference type="ARBA" id="ARBA00004370"/>
    </source>
</evidence>
<dbReference type="InterPro" id="IPR000194">
    <property type="entry name" value="ATPase_F1/V1/A1_a/bsu_nucl-bd"/>
</dbReference>
<keyword evidence="7" id="KW-0406">Ion transport</keyword>
<gene>
    <name evidence="13" type="ORF">COT71_02715</name>
</gene>
<feature type="domain" description="ATPase F1/V1/A1 complex alpha/beta subunit nucleotide-binding" evidence="11">
    <location>
        <begin position="132"/>
        <end position="349"/>
    </location>
</feature>
<sequence length="472" mass="51758">MNDEGVILSLQGQVAEISFTDKRYRPAQHDILTVVEAPGVQLEAVMSSSPTSFYCLVLTPGAELTRGMHVTNTKQPLQVPVGEVVLGRALDIFGQPHDGGPPPSREVLRPLFANRAISLNEVTTPQRVLETGIKAIDFFTPVVEGGTSALIGGAGIGKTVILTELVNRLVIQRGTQADTVAVFAAVGERSREAHELYMRLTNAEVLPYTALLLGQMGENPAIRSRTAHAAAAVAEYFRDESGKRVIFFMDNIYRFAQAGHELATLMHVIPSEDGYQPTLPSEMAALNERLISTTKATTTSFLALYVPSDDLTDYAVRSVFPYVDTMVVLSRDVYQAGRFPAIDLLSSTSIALNPLIVGILHYTTFITAKRLLEEADSLERMVSLIGESELSPENRQVYRRAQLIISYMTQDLFVSQAETGHEAAFVPLKETVRVVADILAGKYDQYDPDDLRYIGSIENIKQPAQQRTAARS</sequence>
<protein>
    <submittedName>
        <fullName evidence="13">F0F1 ATP synthase subunit beta</fullName>
    </submittedName>
</protein>
<feature type="domain" description="ATP synthase A/B type C-terminal" evidence="12">
    <location>
        <begin position="361"/>
        <end position="433"/>
    </location>
</feature>
<accession>A0A2M6WZA8</accession>
<dbReference type="GO" id="GO:0045259">
    <property type="term" value="C:proton-transporting ATP synthase complex"/>
    <property type="evidence" value="ECO:0007669"/>
    <property type="project" value="UniProtKB-KW"/>
</dbReference>
<dbReference type="InterPro" id="IPR050053">
    <property type="entry name" value="ATPase_alpha/beta_chains"/>
</dbReference>
<dbReference type="Pfam" id="PF22919">
    <property type="entry name" value="ATP-synt_VA_C"/>
    <property type="match status" value="1"/>
</dbReference>
<keyword evidence="10" id="KW-0066">ATP synthesis</keyword>
<evidence type="ECO:0000313" key="14">
    <source>
        <dbReference type="Proteomes" id="UP000230731"/>
    </source>
</evidence>
<evidence type="ECO:0000256" key="9">
    <source>
        <dbReference type="ARBA" id="ARBA00023196"/>
    </source>
</evidence>
<dbReference type="GO" id="GO:0005524">
    <property type="term" value="F:ATP binding"/>
    <property type="evidence" value="ECO:0007669"/>
    <property type="project" value="UniProtKB-KW"/>
</dbReference>
<dbReference type="AlphaFoldDB" id="A0A2M6WZA8"/>
<keyword evidence="8" id="KW-0472">Membrane</keyword>
<evidence type="ECO:0000313" key="13">
    <source>
        <dbReference type="EMBL" id="PIT98094.1"/>
    </source>
</evidence>
<dbReference type="Pfam" id="PF00006">
    <property type="entry name" value="ATP-synt_ab"/>
    <property type="match status" value="1"/>
</dbReference>
<evidence type="ECO:0000259" key="12">
    <source>
        <dbReference type="Pfam" id="PF22919"/>
    </source>
</evidence>
<comment type="subcellular location">
    <subcellularLocation>
        <location evidence="1">Membrane</location>
    </subcellularLocation>
</comment>
<dbReference type="EMBL" id="PEZP01000032">
    <property type="protein sequence ID" value="PIT98094.1"/>
    <property type="molecule type" value="Genomic_DNA"/>
</dbReference>
<keyword evidence="3" id="KW-0813">Transport</keyword>
<dbReference type="InterPro" id="IPR036121">
    <property type="entry name" value="ATPase_F1/V1/A1_a/bsu_N_sf"/>
</dbReference>
<evidence type="ECO:0000256" key="5">
    <source>
        <dbReference type="ARBA" id="ARBA00022840"/>
    </source>
</evidence>
<comment type="caution">
    <text evidence="13">The sequence shown here is derived from an EMBL/GenBank/DDBJ whole genome shotgun (WGS) entry which is preliminary data.</text>
</comment>
<evidence type="ECO:0000256" key="8">
    <source>
        <dbReference type="ARBA" id="ARBA00023136"/>
    </source>
</evidence>
<dbReference type="SUPFAM" id="SSF50615">
    <property type="entry name" value="N-terminal domain of alpha and beta subunits of F1 ATP synthase"/>
    <property type="match status" value="1"/>
</dbReference>